<keyword evidence="1" id="KW-0812">Transmembrane</keyword>
<keyword evidence="1" id="KW-0472">Membrane</keyword>
<organism evidence="4">
    <name type="scientific">Gongylonema pulchrum</name>
    <dbReference type="NCBI Taxonomy" id="637853"/>
    <lineage>
        <taxon>Eukaryota</taxon>
        <taxon>Metazoa</taxon>
        <taxon>Ecdysozoa</taxon>
        <taxon>Nematoda</taxon>
        <taxon>Chromadorea</taxon>
        <taxon>Rhabditida</taxon>
        <taxon>Spirurina</taxon>
        <taxon>Spiruromorpha</taxon>
        <taxon>Spiruroidea</taxon>
        <taxon>Gongylonematidae</taxon>
        <taxon>Gongylonema</taxon>
    </lineage>
</organism>
<gene>
    <name evidence="2" type="ORF">GPUH_LOCUS19772</name>
</gene>
<protein>
    <submittedName>
        <fullName evidence="4">Dehydrogenase/reductase SDR family member 13</fullName>
    </submittedName>
</protein>
<dbReference type="AlphaFoldDB" id="A0A183EFM9"/>
<dbReference type="InterPro" id="IPR002347">
    <property type="entry name" value="SDR_fam"/>
</dbReference>
<dbReference type="InterPro" id="IPR036291">
    <property type="entry name" value="NAD(P)-bd_dom_sf"/>
</dbReference>
<dbReference type="SUPFAM" id="SSF51735">
    <property type="entry name" value="NAD(P)-binding Rossmann-fold domains"/>
    <property type="match status" value="1"/>
</dbReference>
<dbReference type="GO" id="GO:0008202">
    <property type="term" value="P:steroid metabolic process"/>
    <property type="evidence" value="ECO:0007669"/>
    <property type="project" value="TreeGrafter"/>
</dbReference>
<sequence length="197" mass="22390">MEQWQCFSCVSIFLTAAILLLLYTAYELLGRKTTVGNLRQKAVLITGFGKELVIRCLQNGFTVFAGCHRECSVNELVESCGISRGKLYAFQMDVSDESSVLQSRHLVQRVLKESDLVLHAVVNNAGVRGNHFYDDFLTLDDYKAVWEVNVFGAIRVTQVFRDLIKQSRCFHEVLEIVVSPPTSYFTNARIQICHLFE</sequence>
<feature type="transmembrane region" description="Helical" evidence="1">
    <location>
        <begin position="7"/>
        <end position="26"/>
    </location>
</feature>
<evidence type="ECO:0000313" key="4">
    <source>
        <dbReference type="WBParaSite" id="GPUH_0001979501-mRNA-1"/>
    </source>
</evidence>
<dbReference type="EMBL" id="UYRT01089115">
    <property type="protein sequence ID" value="VDN34542.1"/>
    <property type="molecule type" value="Genomic_DNA"/>
</dbReference>
<name>A0A183EFM9_9BILA</name>
<dbReference type="PANTHER" id="PTHR43313:SF7">
    <property type="entry name" value="17-BETA-HYDROXYSTEROID DEHYDROGENASE TYPE 6"/>
    <property type="match status" value="1"/>
</dbReference>
<reference evidence="2 3" key="2">
    <citation type="submission" date="2018-11" db="EMBL/GenBank/DDBJ databases">
        <authorList>
            <consortium name="Pathogen Informatics"/>
        </authorList>
    </citation>
    <scope>NUCLEOTIDE SEQUENCE [LARGE SCALE GENOMIC DNA]</scope>
</reference>
<dbReference type="OrthoDB" id="2102561at2759"/>
<evidence type="ECO:0000313" key="3">
    <source>
        <dbReference type="Proteomes" id="UP000271098"/>
    </source>
</evidence>
<accession>A0A183EFM9</accession>
<evidence type="ECO:0000313" key="2">
    <source>
        <dbReference type="EMBL" id="VDN34542.1"/>
    </source>
</evidence>
<keyword evidence="1" id="KW-1133">Transmembrane helix</keyword>
<reference evidence="4" key="1">
    <citation type="submission" date="2016-06" db="UniProtKB">
        <authorList>
            <consortium name="WormBaseParasite"/>
        </authorList>
    </citation>
    <scope>IDENTIFICATION</scope>
</reference>
<dbReference type="Gene3D" id="3.40.50.720">
    <property type="entry name" value="NAD(P)-binding Rossmann-like Domain"/>
    <property type="match status" value="1"/>
</dbReference>
<evidence type="ECO:0000256" key="1">
    <source>
        <dbReference type="SAM" id="Phobius"/>
    </source>
</evidence>
<dbReference type="PANTHER" id="PTHR43313">
    <property type="entry name" value="SHORT-CHAIN DEHYDROGENASE/REDUCTASE FAMILY 9C"/>
    <property type="match status" value="1"/>
</dbReference>
<dbReference type="Proteomes" id="UP000271098">
    <property type="component" value="Unassembled WGS sequence"/>
</dbReference>
<proteinExistence type="predicted"/>
<keyword evidence="3" id="KW-1185">Reference proteome</keyword>
<dbReference type="Pfam" id="PF00106">
    <property type="entry name" value="adh_short"/>
    <property type="match status" value="1"/>
</dbReference>
<dbReference type="WBParaSite" id="GPUH_0001979501-mRNA-1">
    <property type="protein sequence ID" value="GPUH_0001979501-mRNA-1"/>
    <property type="gene ID" value="GPUH_0001979501"/>
</dbReference>
<dbReference type="GO" id="GO:0016491">
    <property type="term" value="F:oxidoreductase activity"/>
    <property type="evidence" value="ECO:0007669"/>
    <property type="project" value="TreeGrafter"/>
</dbReference>